<evidence type="ECO:0000256" key="2">
    <source>
        <dbReference type="SAM" id="SignalP"/>
    </source>
</evidence>
<dbReference type="AlphaFoldDB" id="A0A3P1B5S3"/>
<evidence type="ECO:0000313" key="4">
    <source>
        <dbReference type="EMBL" id="RRA96072.1"/>
    </source>
</evidence>
<gene>
    <name evidence="4" type="ORF">EG242_04085</name>
</gene>
<feature type="domain" description="Secretion system C-terminal sorting" evidence="3">
    <location>
        <begin position="264"/>
        <end position="335"/>
    </location>
</feature>
<comment type="caution">
    <text evidence="4">The sequence shown here is derived from an EMBL/GenBank/DDBJ whole genome shotgun (WGS) entry which is preliminary data.</text>
</comment>
<keyword evidence="5" id="KW-1185">Reference proteome</keyword>
<evidence type="ECO:0000256" key="1">
    <source>
        <dbReference type="ARBA" id="ARBA00022729"/>
    </source>
</evidence>
<dbReference type="Pfam" id="PF18962">
    <property type="entry name" value="Por_Secre_tail"/>
    <property type="match status" value="1"/>
</dbReference>
<dbReference type="RefSeq" id="WP_124898633.1">
    <property type="nucleotide sequence ID" value="NZ_RQTJ01000005.1"/>
</dbReference>
<keyword evidence="1 2" id="KW-0732">Signal</keyword>
<sequence>MKKQVLFVATFLFATQLTTAQVLYSENFDNLTLGNVGTDFTGATPGQGGWHTYSRADNVPSDAGNNYFKIVSEPNKGKVLQTSALPSFGANYLLKSGIDNLWNNRNQGNNVLKVTYDFFTGPNLSISGPNYSFYILKTNSFHNLSGDYLGVLTYVPMNGSMNLGPNPFNLPHSQFPKLKPNTWYTLTFYIDYTNQKVYFSIPSLGFNVVHTSQNQIPVTLSVVLQHSTLTVMASDYKYDNIIVSAVSTVPTASVDNVLSSKFNIYPNPVTNMLTVTNSENITIKELTVYDVNGKTIKEQKGSFEKEHTLNVDNLSAGTYLLHIKTESGTAVKSFIKK</sequence>
<dbReference type="OrthoDB" id="1288696at2"/>
<organism evidence="4 5">
    <name type="scientific">Paenimyroides viscosum</name>
    <dbReference type="NCBI Taxonomy" id="2488729"/>
    <lineage>
        <taxon>Bacteria</taxon>
        <taxon>Pseudomonadati</taxon>
        <taxon>Bacteroidota</taxon>
        <taxon>Flavobacteriia</taxon>
        <taxon>Flavobacteriales</taxon>
        <taxon>Flavobacteriaceae</taxon>
        <taxon>Paenimyroides</taxon>
    </lineage>
</organism>
<name>A0A3P1B5S3_9FLAO</name>
<dbReference type="InterPro" id="IPR026444">
    <property type="entry name" value="Secre_tail"/>
</dbReference>
<protein>
    <submittedName>
        <fullName evidence="4">T9SS C-terminal target domain-containing protein</fullName>
    </submittedName>
</protein>
<dbReference type="EMBL" id="RQTJ01000005">
    <property type="protein sequence ID" value="RRA96072.1"/>
    <property type="molecule type" value="Genomic_DNA"/>
</dbReference>
<feature type="chain" id="PRO_5018139997" evidence="2">
    <location>
        <begin position="21"/>
        <end position="337"/>
    </location>
</feature>
<accession>A0A3P1B5S3</accession>
<evidence type="ECO:0000259" key="3">
    <source>
        <dbReference type="Pfam" id="PF18962"/>
    </source>
</evidence>
<feature type="signal peptide" evidence="2">
    <location>
        <begin position="1"/>
        <end position="20"/>
    </location>
</feature>
<proteinExistence type="predicted"/>
<dbReference type="Proteomes" id="UP000268372">
    <property type="component" value="Unassembled WGS sequence"/>
</dbReference>
<reference evidence="4 5" key="1">
    <citation type="submission" date="2018-11" db="EMBL/GenBank/DDBJ databases">
        <title>Flavobacterium sp. nov., YIM 102796 draft genome.</title>
        <authorList>
            <person name="Li G."/>
            <person name="Jiang Y."/>
        </authorList>
    </citation>
    <scope>NUCLEOTIDE SEQUENCE [LARGE SCALE GENOMIC DNA]</scope>
    <source>
        <strain evidence="4 5">YIM 102796</strain>
    </source>
</reference>
<evidence type="ECO:0000313" key="5">
    <source>
        <dbReference type="Proteomes" id="UP000268372"/>
    </source>
</evidence>
<dbReference type="NCBIfam" id="TIGR04183">
    <property type="entry name" value="Por_Secre_tail"/>
    <property type="match status" value="1"/>
</dbReference>